<keyword evidence="1" id="KW-0677">Repeat</keyword>
<accession>A0A183B9Q9</accession>
<dbReference type="Pfam" id="PF13202">
    <property type="entry name" value="EF-hand_5"/>
    <property type="match status" value="1"/>
</dbReference>
<dbReference type="InterPro" id="IPR011992">
    <property type="entry name" value="EF-hand-dom_pair"/>
</dbReference>
<dbReference type="PANTHER" id="PTHR23050">
    <property type="entry name" value="CALCIUM BINDING PROTEIN"/>
    <property type="match status" value="1"/>
</dbReference>
<reference evidence="4 5" key="2">
    <citation type="submission" date="2018-11" db="EMBL/GenBank/DDBJ databases">
        <authorList>
            <consortium name="Pathogen Informatics"/>
        </authorList>
    </citation>
    <scope>NUCLEOTIDE SEQUENCE [LARGE SCALE GENOMIC DNA]</scope>
    <source>
        <strain evidence="4 5">Egypt</strain>
    </source>
</reference>
<dbReference type="PROSITE" id="PS50222">
    <property type="entry name" value="EF_HAND_2"/>
    <property type="match status" value="3"/>
</dbReference>
<evidence type="ECO:0000313" key="5">
    <source>
        <dbReference type="Proteomes" id="UP000272942"/>
    </source>
</evidence>
<feature type="domain" description="EF-hand" evidence="3">
    <location>
        <begin position="13"/>
        <end position="48"/>
    </location>
</feature>
<dbReference type="InterPro" id="IPR002048">
    <property type="entry name" value="EF_hand_dom"/>
</dbReference>
<dbReference type="SUPFAM" id="SSF47473">
    <property type="entry name" value="EF-hand"/>
    <property type="match status" value="1"/>
</dbReference>
<keyword evidence="2" id="KW-0106">Calcium</keyword>
<dbReference type="Gene3D" id="1.10.238.10">
    <property type="entry name" value="EF-hand"/>
    <property type="match status" value="2"/>
</dbReference>
<sequence>MSCVDTGRSVQFQDPKRLKALFTRLDVNKDGKICSSDIMRVLEELHGANKPHMSGIAESFLMRCGGSSSGYVTFPEFVDYVLEHDKRLITAFDVLDQSKSGRLTADDIRETFKQFGMPVTADEAERLLKRVDQAGNLNIDYGEWREFLLFHPAEDVAKILEYWRHDSVSLHML</sequence>
<organism evidence="6">
    <name type="scientific">Echinostoma caproni</name>
    <dbReference type="NCBI Taxonomy" id="27848"/>
    <lineage>
        <taxon>Eukaryota</taxon>
        <taxon>Metazoa</taxon>
        <taxon>Spiralia</taxon>
        <taxon>Lophotrochozoa</taxon>
        <taxon>Platyhelminthes</taxon>
        <taxon>Trematoda</taxon>
        <taxon>Digenea</taxon>
        <taxon>Plagiorchiida</taxon>
        <taxon>Echinostomata</taxon>
        <taxon>Echinostomatoidea</taxon>
        <taxon>Echinostomatidae</taxon>
        <taxon>Echinostoma</taxon>
    </lineage>
</organism>
<dbReference type="GO" id="GO:0005509">
    <property type="term" value="F:calcium ion binding"/>
    <property type="evidence" value="ECO:0007669"/>
    <property type="project" value="InterPro"/>
</dbReference>
<evidence type="ECO:0000256" key="2">
    <source>
        <dbReference type="ARBA" id="ARBA00022837"/>
    </source>
</evidence>
<dbReference type="PROSITE" id="PS00018">
    <property type="entry name" value="EF_HAND_1"/>
    <property type="match status" value="2"/>
</dbReference>
<evidence type="ECO:0000313" key="6">
    <source>
        <dbReference type="WBParaSite" id="ECPE_0001598401-mRNA-1"/>
    </source>
</evidence>
<keyword evidence="5" id="KW-1185">Reference proteome</keyword>
<proteinExistence type="predicted"/>
<dbReference type="FunFam" id="1.10.238.10:FF:000028">
    <property type="entry name" value="Putative calcium-binding mitochondrial carrier protein scamc-2"/>
    <property type="match status" value="1"/>
</dbReference>
<dbReference type="InterPro" id="IPR018247">
    <property type="entry name" value="EF_Hand_1_Ca_BS"/>
</dbReference>
<dbReference type="EMBL" id="UZAN01062385">
    <property type="protein sequence ID" value="VDP93216.1"/>
    <property type="molecule type" value="Genomic_DNA"/>
</dbReference>
<dbReference type="Pfam" id="PF13499">
    <property type="entry name" value="EF-hand_7"/>
    <property type="match status" value="1"/>
</dbReference>
<evidence type="ECO:0000313" key="4">
    <source>
        <dbReference type="EMBL" id="VDP93216.1"/>
    </source>
</evidence>
<dbReference type="InterPro" id="IPR050145">
    <property type="entry name" value="Centrin_CML-like"/>
</dbReference>
<evidence type="ECO:0000259" key="3">
    <source>
        <dbReference type="PROSITE" id="PS50222"/>
    </source>
</evidence>
<protein>
    <submittedName>
        <fullName evidence="6">EF-hand domain-containing protein</fullName>
    </submittedName>
</protein>
<dbReference type="WBParaSite" id="ECPE_0001598401-mRNA-1">
    <property type="protein sequence ID" value="ECPE_0001598401-mRNA-1"/>
    <property type="gene ID" value="ECPE_0001598401"/>
</dbReference>
<dbReference type="SMART" id="SM00054">
    <property type="entry name" value="EFh"/>
    <property type="match status" value="2"/>
</dbReference>
<dbReference type="AlphaFoldDB" id="A0A183B9Q9"/>
<name>A0A183B9Q9_9TREM</name>
<feature type="domain" description="EF-hand" evidence="3">
    <location>
        <begin position="83"/>
        <end position="118"/>
    </location>
</feature>
<gene>
    <name evidence="4" type="ORF">ECPE_LOCUS15944</name>
</gene>
<feature type="domain" description="EF-hand" evidence="3">
    <location>
        <begin position="119"/>
        <end position="154"/>
    </location>
</feature>
<reference evidence="6" key="1">
    <citation type="submission" date="2016-06" db="UniProtKB">
        <authorList>
            <consortium name="WormBaseParasite"/>
        </authorList>
    </citation>
    <scope>IDENTIFICATION</scope>
</reference>
<evidence type="ECO:0000256" key="1">
    <source>
        <dbReference type="ARBA" id="ARBA00022737"/>
    </source>
</evidence>
<dbReference type="Proteomes" id="UP000272942">
    <property type="component" value="Unassembled WGS sequence"/>
</dbReference>
<dbReference type="OrthoDB" id="270584at2759"/>